<sequence>MICEHCNYRPALRGLIVCRKCFNEFIGEN</sequence>
<gene>
    <name evidence="1" type="ORF">UFOVP272_40</name>
</gene>
<accession>A0A6J5LMP1</accession>
<evidence type="ECO:0000313" key="1">
    <source>
        <dbReference type="EMBL" id="CAB4134267.1"/>
    </source>
</evidence>
<name>A0A6J5LMP1_9CAUD</name>
<dbReference type="EMBL" id="LR796279">
    <property type="protein sequence ID" value="CAB4134267.1"/>
    <property type="molecule type" value="Genomic_DNA"/>
</dbReference>
<reference evidence="1" key="1">
    <citation type="submission" date="2020-04" db="EMBL/GenBank/DDBJ databases">
        <authorList>
            <person name="Chiriac C."/>
            <person name="Salcher M."/>
            <person name="Ghai R."/>
            <person name="Kavagutti S V."/>
        </authorList>
    </citation>
    <scope>NUCLEOTIDE SEQUENCE</scope>
</reference>
<organism evidence="1">
    <name type="scientific">uncultured Caudovirales phage</name>
    <dbReference type="NCBI Taxonomy" id="2100421"/>
    <lineage>
        <taxon>Viruses</taxon>
        <taxon>Duplodnaviria</taxon>
        <taxon>Heunggongvirae</taxon>
        <taxon>Uroviricota</taxon>
        <taxon>Caudoviricetes</taxon>
        <taxon>Peduoviridae</taxon>
        <taxon>Maltschvirus</taxon>
        <taxon>Maltschvirus maltsch</taxon>
    </lineage>
</organism>
<protein>
    <submittedName>
        <fullName evidence="1">Uncharacterized protein</fullName>
    </submittedName>
</protein>
<proteinExistence type="predicted"/>